<dbReference type="RefSeq" id="WP_039427594.1">
    <property type="nucleotide sequence ID" value="NZ_CP061844.1"/>
</dbReference>
<keyword evidence="6" id="KW-1185">Reference proteome</keyword>
<evidence type="ECO:0000313" key="5">
    <source>
        <dbReference type="EMBL" id="KGK11949.1"/>
    </source>
</evidence>
<dbReference type="GO" id="GO:0003677">
    <property type="term" value="F:DNA binding"/>
    <property type="evidence" value="ECO:0007669"/>
    <property type="project" value="UniProtKB-KW"/>
</dbReference>
<dbReference type="Proteomes" id="UP000029994">
    <property type="component" value="Unassembled WGS sequence"/>
</dbReference>
<dbReference type="NCBIfam" id="NF007935">
    <property type="entry name" value="PRK10651.1"/>
    <property type="match status" value="1"/>
</dbReference>
<comment type="caution">
    <text evidence="5">The sequence shown here is derived from an EMBL/GenBank/DDBJ whole genome shotgun (WGS) entry which is preliminary data.</text>
</comment>
<evidence type="ECO:0000256" key="2">
    <source>
        <dbReference type="PROSITE-ProRule" id="PRU00169"/>
    </source>
</evidence>
<accession>A0A099LWB2</accession>
<keyword evidence="1" id="KW-0238">DNA-binding</keyword>
<dbReference type="GO" id="GO:0000160">
    <property type="term" value="P:phosphorelay signal transduction system"/>
    <property type="evidence" value="ECO:0007669"/>
    <property type="project" value="InterPro"/>
</dbReference>
<organism evidence="5 6">
    <name type="scientific">Vibrio navarrensis</name>
    <dbReference type="NCBI Taxonomy" id="29495"/>
    <lineage>
        <taxon>Bacteria</taxon>
        <taxon>Pseudomonadati</taxon>
        <taxon>Pseudomonadota</taxon>
        <taxon>Gammaproteobacteria</taxon>
        <taxon>Vibrionales</taxon>
        <taxon>Vibrionaceae</taxon>
        <taxon>Vibrio</taxon>
    </lineage>
</organism>
<dbReference type="PRINTS" id="PR00038">
    <property type="entry name" value="HTHLUXR"/>
</dbReference>
<dbReference type="eggNOG" id="COG2197">
    <property type="taxonomic scope" value="Bacteria"/>
</dbReference>
<feature type="modified residue" description="4-aspartylphosphate" evidence="2">
    <location>
        <position position="65"/>
    </location>
</feature>
<dbReference type="SMART" id="SM00448">
    <property type="entry name" value="REC"/>
    <property type="match status" value="1"/>
</dbReference>
<dbReference type="Pfam" id="PF00072">
    <property type="entry name" value="Response_reg"/>
    <property type="match status" value="1"/>
</dbReference>
<dbReference type="Pfam" id="PF00196">
    <property type="entry name" value="GerE"/>
    <property type="match status" value="1"/>
</dbReference>
<dbReference type="EMBL" id="JMCG01000001">
    <property type="protein sequence ID" value="KGK11949.1"/>
    <property type="molecule type" value="Genomic_DNA"/>
</dbReference>
<dbReference type="PROSITE" id="PS00622">
    <property type="entry name" value="HTH_LUXR_1"/>
    <property type="match status" value="1"/>
</dbReference>
<dbReference type="PANTHER" id="PTHR43214">
    <property type="entry name" value="TWO-COMPONENT RESPONSE REGULATOR"/>
    <property type="match status" value="1"/>
</dbReference>
<dbReference type="Gene3D" id="3.40.50.2300">
    <property type="match status" value="1"/>
</dbReference>
<feature type="domain" description="Response regulatory" evidence="4">
    <location>
        <begin position="14"/>
        <end position="130"/>
    </location>
</feature>
<dbReference type="SUPFAM" id="SSF46894">
    <property type="entry name" value="C-terminal effector domain of the bipartite response regulators"/>
    <property type="match status" value="1"/>
</dbReference>
<reference evidence="5 6" key="1">
    <citation type="submission" date="2014-04" db="EMBL/GenBank/DDBJ databases">
        <title>Genome sequencing of Vibrio navarrensis strains.</title>
        <authorList>
            <person name="Gladney L.M."/>
            <person name="Katz L.S."/>
            <person name="Marino-Ramirez L."/>
            <person name="Jordan I.K."/>
        </authorList>
    </citation>
    <scope>NUCLEOTIDE SEQUENCE [LARGE SCALE GENOMIC DNA]</scope>
    <source>
        <strain evidence="5 6">ATCC 51183</strain>
    </source>
</reference>
<proteinExistence type="predicted"/>
<dbReference type="PROSITE" id="PS50110">
    <property type="entry name" value="RESPONSE_REGULATORY"/>
    <property type="match status" value="1"/>
</dbReference>
<dbReference type="AlphaFoldDB" id="A0A099LWB2"/>
<dbReference type="InterPro" id="IPR016032">
    <property type="entry name" value="Sig_transdc_resp-reg_C-effctor"/>
</dbReference>
<dbReference type="SMART" id="SM00421">
    <property type="entry name" value="HTH_LUXR"/>
    <property type="match status" value="1"/>
</dbReference>
<dbReference type="SUPFAM" id="SSF52172">
    <property type="entry name" value="CheY-like"/>
    <property type="match status" value="1"/>
</dbReference>
<protein>
    <submittedName>
        <fullName evidence="5">Transcriptional regulator NarL</fullName>
    </submittedName>
</protein>
<dbReference type="STRING" id="29495.EA26_11770"/>
<dbReference type="InterPro" id="IPR000792">
    <property type="entry name" value="Tscrpt_reg_LuxR_C"/>
</dbReference>
<evidence type="ECO:0000313" key="6">
    <source>
        <dbReference type="Proteomes" id="UP000029994"/>
    </source>
</evidence>
<dbReference type="GO" id="GO:0006355">
    <property type="term" value="P:regulation of DNA-templated transcription"/>
    <property type="evidence" value="ECO:0007669"/>
    <property type="project" value="InterPro"/>
</dbReference>
<evidence type="ECO:0000259" key="3">
    <source>
        <dbReference type="PROSITE" id="PS50043"/>
    </source>
</evidence>
<evidence type="ECO:0000259" key="4">
    <source>
        <dbReference type="PROSITE" id="PS50110"/>
    </source>
</evidence>
<dbReference type="InterPro" id="IPR011006">
    <property type="entry name" value="CheY-like_superfamily"/>
</dbReference>
<dbReference type="PROSITE" id="PS50043">
    <property type="entry name" value="HTH_LUXR_2"/>
    <property type="match status" value="1"/>
</dbReference>
<name>A0A099LWB2_9VIBR</name>
<feature type="domain" description="HTH luxR-type" evidence="3">
    <location>
        <begin position="157"/>
        <end position="222"/>
    </location>
</feature>
<dbReference type="InterPro" id="IPR001789">
    <property type="entry name" value="Sig_transdc_resp-reg_receiver"/>
</dbReference>
<gene>
    <name evidence="5" type="ORF">EA26_11770</name>
</gene>
<sequence length="226" mass="25409">MIKEHTFTNADASTILLIDDHPMLRNGIKQLLNTRKHLTVVAEASNGLQGVEYAIDYEPDLILLDINMPELDGLKTLKLLRDKHITSKIIIFTVSNYDEDVSKAIKLGADGYLLKDMEPEELLASIENACLGKTVISPELTSILVGNLREKKQEKLTNVTIEVLSAREQDILKNIAIGLSNKMIANKLFISESTVKVHVKSILKKLQLRSRVEAAVWVHQEKVRFE</sequence>
<dbReference type="CDD" id="cd06170">
    <property type="entry name" value="LuxR_C_like"/>
    <property type="match status" value="1"/>
</dbReference>
<evidence type="ECO:0000256" key="1">
    <source>
        <dbReference type="ARBA" id="ARBA00023125"/>
    </source>
</evidence>
<dbReference type="GeneID" id="43683845"/>
<dbReference type="InterPro" id="IPR039420">
    <property type="entry name" value="WalR-like"/>
</dbReference>
<dbReference type="PANTHER" id="PTHR43214:SF38">
    <property type="entry name" value="NITRATE_NITRITE RESPONSE REGULATOR PROTEIN NARL"/>
    <property type="match status" value="1"/>
</dbReference>
<keyword evidence="2" id="KW-0597">Phosphoprotein</keyword>